<dbReference type="PANTHER" id="PTHR28079:SF1">
    <property type="entry name" value="RNA POLYMERASE I-SPECIFIC TRANSCRIPTION INITIATION FACTOR RRN5"/>
    <property type="match status" value="1"/>
</dbReference>
<dbReference type="AlphaFoldDB" id="A0A9P3UKV7"/>
<keyword evidence="3" id="KW-1185">Reference proteome</keyword>
<dbReference type="PANTHER" id="PTHR28079">
    <property type="entry name" value="RNA POLYMERASE I-SPECIFIC TRANSCRIPTION INITIATION FACTOR RRN5"/>
    <property type="match status" value="1"/>
</dbReference>
<feature type="compositionally biased region" description="Acidic residues" evidence="1">
    <location>
        <begin position="579"/>
        <end position="617"/>
    </location>
</feature>
<name>A0A9P3UKV7_LYOSH</name>
<dbReference type="OrthoDB" id="2240312at2759"/>
<feature type="compositionally biased region" description="Basic residues" evidence="1">
    <location>
        <begin position="362"/>
        <end position="371"/>
    </location>
</feature>
<dbReference type="InterPro" id="IPR039601">
    <property type="entry name" value="Rrn5"/>
</dbReference>
<dbReference type="Proteomes" id="UP001063166">
    <property type="component" value="Unassembled WGS sequence"/>
</dbReference>
<organism evidence="2 3">
    <name type="scientific">Lyophyllum shimeji</name>
    <name type="common">Hon-shimeji</name>
    <name type="synonym">Tricholoma shimeji</name>
    <dbReference type="NCBI Taxonomy" id="47721"/>
    <lineage>
        <taxon>Eukaryota</taxon>
        <taxon>Fungi</taxon>
        <taxon>Dikarya</taxon>
        <taxon>Basidiomycota</taxon>
        <taxon>Agaricomycotina</taxon>
        <taxon>Agaricomycetes</taxon>
        <taxon>Agaricomycetidae</taxon>
        <taxon>Agaricales</taxon>
        <taxon>Tricholomatineae</taxon>
        <taxon>Lyophyllaceae</taxon>
        <taxon>Lyophyllum</taxon>
    </lineage>
</organism>
<protein>
    <submittedName>
        <fullName evidence="2">Uncharacterized protein</fullName>
    </submittedName>
</protein>
<comment type="caution">
    <text evidence="2">The sequence shown here is derived from an EMBL/GenBank/DDBJ whole genome shotgun (WGS) entry which is preliminary data.</text>
</comment>
<proteinExistence type="predicted"/>
<dbReference type="GO" id="GO:0001181">
    <property type="term" value="F:RNA polymerase I general transcription initiation factor activity"/>
    <property type="evidence" value="ECO:0007669"/>
    <property type="project" value="TreeGrafter"/>
</dbReference>
<dbReference type="GO" id="GO:0042790">
    <property type="term" value="P:nucleolar large rRNA transcription by RNA polymerase I"/>
    <property type="evidence" value="ECO:0007669"/>
    <property type="project" value="InterPro"/>
</dbReference>
<dbReference type="GO" id="GO:0000500">
    <property type="term" value="C:RNA polymerase I upstream activating factor complex"/>
    <property type="evidence" value="ECO:0007669"/>
    <property type="project" value="InterPro"/>
</dbReference>
<reference evidence="2" key="1">
    <citation type="submission" date="2022-07" db="EMBL/GenBank/DDBJ databases">
        <title>The genome of Lyophyllum shimeji provides insight into the initial evolution of ectomycorrhizal fungal genome.</title>
        <authorList>
            <person name="Kobayashi Y."/>
            <person name="Shibata T."/>
            <person name="Hirakawa H."/>
            <person name="Shigenobu S."/>
            <person name="Nishiyama T."/>
            <person name="Yamada A."/>
            <person name="Hasebe M."/>
            <person name="Kawaguchi M."/>
        </authorList>
    </citation>
    <scope>NUCLEOTIDE SEQUENCE</scope>
    <source>
        <strain evidence="2">AT787</strain>
    </source>
</reference>
<feature type="region of interest" description="Disordered" evidence="1">
    <location>
        <begin position="265"/>
        <end position="332"/>
    </location>
</feature>
<evidence type="ECO:0000313" key="2">
    <source>
        <dbReference type="EMBL" id="GLB37043.1"/>
    </source>
</evidence>
<dbReference type="EMBL" id="BRPK01000004">
    <property type="protein sequence ID" value="GLB37043.1"/>
    <property type="molecule type" value="Genomic_DNA"/>
</dbReference>
<feature type="region of interest" description="Disordered" evidence="1">
    <location>
        <begin position="362"/>
        <end position="449"/>
    </location>
</feature>
<dbReference type="GO" id="GO:0006361">
    <property type="term" value="P:transcription initiation at RNA polymerase I promoter"/>
    <property type="evidence" value="ECO:0007669"/>
    <property type="project" value="TreeGrafter"/>
</dbReference>
<feature type="compositionally biased region" description="Polar residues" evidence="1">
    <location>
        <begin position="285"/>
        <end position="313"/>
    </location>
</feature>
<accession>A0A9P3UKV7</accession>
<gene>
    <name evidence="2" type="ORF">LshimejAT787_0400940</name>
</gene>
<evidence type="ECO:0000313" key="3">
    <source>
        <dbReference type="Proteomes" id="UP001063166"/>
    </source>
</evidence>
<dbReference type="GO" id="GO:0000182">
    <property type="term" value="F:rDNA binding"/>
    <property type="evidence" value="ECO:0007669"/>
    <property type="project" value="TreeGrafter"/>
</dbReference>
<evidence type="ECO:0000256" key="1">
    <source>
        <dbReference type="SAM" id="MobiDB-lite"/>
    </source>
</evidence>
<sequence length="715" mass="79424">MSEEGSLRESDSSADTPYGAHFRKHLAEVREHLAKVDGEDLPPSYIPPTGFWTPLEKNIFFHSLRIYSRFRPDLVAASIGTKTVVDVCAYIDTLDQALSRGRHLLSQEFALEGAIEVSDTWVSREEQMAEELSVLEPKWERNNLSLRREEQISARKALSQATVVEGDTSVEDLGTWEHDRRKHWSREDSLSQLDWHHLKIMEGILKKAESGDLDVEGASPEDRTLSGILNLATAPAAESSDRTACFPVVGDGMIDPALLRLSGLPVPNQTSAKNPAAPVEDPQHQWPSSEAASSPLSRATPVSMQPSCYTPSLSPEDDHENDPSNLSPASRRRLQKRLYMRRKRAAQKGAEVIADVEKLRPGRRAKERKASKSGARARVIPPASLHLAGDEGAPMDVDQSVAPPVTGTTSTRPERQHREEEDSENDAGIDSDVSDRPRPNKGGLTRPYRIKREFASKEVDADFLNAGDMGLFHLSTLGRLMTLYKSGYDIEGSNAATSISADSIRLMTAILVDFTTEVVRRAVTSREQENKMKGEIKVYRHNIRDEISVANVKQVLQIMGMKGLTREKYFGKFKGEQSEMPEQEDEEDLPCSDENAEDDDEAGDEESSEDEDNDDDEGLGRPERPTVFPAILPLHRECHPPLVRLPRPLCPCSQSGSGAVRPAEEPLMPADTDEEALLEELAAEMELDAADDTIAKEYEANLWKHFGKGIEQEKQ</sequence>
<feature type="region of interest" description="Disordered" evidence="1">
    <location>
        <begin position="575"/>
        <end position="625"/>
    </location>
</feature>